<dbReference type="InterPro" id="IPR011701">
    <property type="entry name" value="MFS"/>
</dbReference>
<dbReference type="PANTHER" id="PTHR23506:SF23">
    <property type="entry name" value="GH10249P"/>
    <property type="match status" value="1"/>
</dbReference>
<keyword evidence="4 6" id="KW-1133">Transmembrane helix</keyword>
<evidence type="ECO:0000256" key="3">
    <source>
        <dbReference type="ARBA" id="ARBA00022692"/>
    </source>
</evidence>
<gene>
    <name evidence="8" type="ORF">UFOPK3543_01582</name>
</gene>
<dbReference type="Gene3D" id="1.20.1250.20">
    <property type="entry name" value="MFS general substrate transporter like domains"/>
    <property type="match status" value="2"/>
</dbReference>
<feature type="domain" description="Major facilitator superfamily (MFS) profile" evidence="7">
    <location>
        <begin position="11"/>
        <end position="386"/>
    </location>
</feature>
<keyword evidence="3 6" id="KW-0812">Transmembrane</keyword>
<dbReference type="SUPFAM" id="SSF103473">
    <property type="entry name" value="MFS general substrate transporter"/>
    <property type="match status" value="1"/>
</dbReference>
<evidence type="ECO:0000256" key="5">
    <source>
        <dbReference type="ARBA" id="ARBA00023136"/>
    </source>
</evidence>
<proteinExistence type="predicted"/>
<evidence type="ECO:0000256" key="1">
    <source>
        <dbReference type="ARBA" id="ARBA00004141"/>
    </source>
</evidence>
<keyword evidence="2" id="KW-0813">Transport</keyword>
<dbReference type="InterPro" id="IPR050930">
    <property type="entry name" value="MFS_Vesicular_Transporter"/>
</dbReference>
<dbReference type="PROSITE" id="PS50850">
    <property type="entry name" value="MFS"/>
    <property type="match status" value="1"/>
</dbReference>
<feature type="transmembrane region" description="Helical" evidence="6">
    <location>
        <begin position="203"/>
        <end position="223"/>
    </location>
</feature>
<dbReference type="InterPro" id="IPR036259">
    <property type="entry name" value="MFS_trans_sf"/>
</dbReference>
<dbReference type="AlphaFoldDB" id="A0A6J7GZM7"/>
<feature type="transmembrane region" description="Helical" evidence="6">
    <location>
        <begin position="135"/>
        <end position="158"/>
    </location>
</feature>
<feature type="transmembrane region" description="Helical" evidence="6">
    <location>
        <begin position="12"/>
        <end position="33"/>
    </location>
</feature>
<evidence type="ECO:0000256" key="6">
    <source>
        <dbReference type="SAM" id="Phobius"/>
    </source>
</evidence>
<keyword evidence="5 6" id="KW-0472">Membrane</keyword>
<feature type="transmembrane region" description="Helical" evidence="6">
    <location>
        <begin position="102"/>
        <end position="123"/>
    </location>
</feature>
<protein>
    <submittedName>
        <fullName evidence="8">Unannotated protein</fullName>
    </submittedName>
</protein>
<accession>A0A6J7GZM7</accession>
<dbReference type="EMBL" id="CAFBMH010000056">
    <property type="protein sequence ID" value="CAB4912218.1"/>
    <property type="molecule type" value="Genomic_DNA"/>
</dbReference>
<sequence length="408" mass="42442">MRSARARPDLTLVSIVCVSACNMLGFAAVFALLPKLQDKYGLPTWGLGLVTAASVLCSVYAQLTFARFADRGHAQRIMRIGIAAMCAGFLWFSFATELWQFALARAVVGFGGGMFAPAARRTVVARDPNRAGERLGMMVAVEVGGFVIGPPLAFAIYAAGGLRLPFLAPVVLLVLAGLSLRVRVRDQDQIETAVRTKGEIRSVLALPAARAALLIGAAANLSIGAFEPVIAKQLTDIGASDTAAGLTLASFALPYVFFAWYGGRVADRFGAYRTAVISMLCTVPFVAMFGLAETALAIAIVGVIRSCFDTITTPSGSAAMAHASPFKLLATGQGLYGANSSLMTGIAALAGAPIYDVWGAKALWFASAGSMLVLTVATGFLAMRAGAWNPKPGVVAPETIISADPSPA</sequence>
<reference evidence="8" key="1">
    <citation type="submission" date="2020-05" db="EMBL/GenBank/DDBJ databases">
        <authorList>
            <person name="Chiriac C."/>
            <person name="Salcher M."/>
            <person name="Ghai R."/>
            <person name="Kavagutti S V."/>
        </authorList>
    </citation>
    <scope>NUCLEOTIDE SEQUENCE</scope>
</reference>
<feature type="transmembrane region" description="Helical" evidence="6">
    <location>
        <begin position="77"/>
        <end position="96"/>
    </location>
</feature>
<feature type="transmembrane region" description="Helical" evidence="6">
    <location>
        <begin position="275"/>
        <end position="304"/>
    </location>
</feature>
<dbReference type="Pfam" id="PF07690">
    <property type="entry name" value="MFS_1"/>
    <property type="match status" value="1"/>
</dbReference>
<evidence type="ECO:0000256" key="2">
    <source>
        <dbReference type="ARBA" id="ARBA00022448"/>
    </source>
</evidence>
<dbReference type="InterPro" id="IPR020846">
    <property type="entry name" value="MFS_dom"/>
</dbReference>
<evidence type="ECO:0000259" key="7">
    <source>
        <dbReference type="PROSITE" id="PS50850"/>
    </source>
</evidence>
<name>A0A6J7GZM7_9ZZZZ</name>
<evidence type="ECO:0000313" key="8">
    <source>
        <dbReference type="EMBL" id="CAB4912218.1"/>
    </source>
</evidence>
<dbReference type="PANTHER" id="PTHR23506">
    <property type="entry name" value="GH10249P"/>
    <property type="match status" value="1"/>
</dbReference>
<evidence type="ECO:0000256" key="4">
    <source>
        <dbReference type="ARBA" id="ARBA00022989"/>
    </source>
</evidence>
<comment type="subcellular location">
    <subcellularLocation>
        <location evidence="1">Membrane</location>
        <topology evidence="1">Multi-pass membrane protein</topology>
    </subcellularLocation>
</comment>
<feature type="transmembrane region" description="Helical" evidence="6">
    <location>
        <begin position="164"/>
        <end position="182"/>
    </location>
</feature>
<dbReference type="GO" id="GO:0022857">
    <property type="term" value="F:transmembrane transporter activity"/>
    <property type="evidence" value="ECO:0007669"/>
    <property type="project" value="InterPro"/>
</dbReference>
<feature type="transmembrane region" description="Helical" evidence="6">
    <location>
        <begin position="45"/>
        <end position="65"/>
    </location>
</feature>
<feature type="transmembrane region" description="Helical" evidence="6">
    <location>
        <begin position="243"/>
        <end position="263"/>
    </location>
</feature>
<organism evidence="8">
    <name type="scientific">freshwater metagenome</name>
    <dbReference type="NCBI Taxonomy" id="449393"/>
    <lineage>
        <taxon>unclassified sequences</taxon>
        <taxon>metagenomes</taxon>
        <taxon>ecological metagenomes</taxon>
    </lineage>
</organism>
<dbReference type="GO" id="GO:0016020">
    <property type="term" value="C:membrane"/>
    <property type="evidence" value="ECO:0007669"/>
    <property type="project" value="UniProtKB-SubCell"/>
</dbReference>
<feature type="transmembrane region" description="Helical" evidence="6">
    <location>
        <begin position="362"/>
        <end position="383"/>
    </location>
</feature>
<feature type="transmembrane region" description="Helical" evidence="6">
    <location>
        <begin position="335"/>
        <end position="355"/>
    </location>
</feature>